<reference evidence="1" key="2">
    <citation type="submission" date="2022-06" db="UniProtKB">
        <authorList>
            <consortium name="EnsemblMetazoa"/>
        </authorList>
    </citation>
    <scope>IDENTIFICATION</scope>
    <source>
        <strain evidence="1">PS312</strain>
    </source>
</reference>
<evidence type="ECO:0000313" key="1">
    <source>
        <dbReference type="EnsemblMetazoa" id="PPA16353.1"/>
    </source>
</evidence>
<accession>A0A8R1YJV2</accession>
<name>A0A2A6CPQ9_PRIPA</name>
<organism evidence="1 2">
    <name type="scientific">Pristionchus pacificus</name>
    <name type="common">Parasitic nematode worm</name>
    <dbReference type="NCBI Taxonomy" id="54126"/>
    <lineage>
        <taxon>Eukaryota</taxon>
        <taxon>Metazoa</taxon>
        <taxon>Ecdysozoa</taxon>
        <taxon>Nematoda</taxon>
        <taxon>Chromadorea</taxon>
        <taxon>Rhabditida</taxon>
        <taxon>Rhabditina</taxon>
        <taxon>Diplogasteromorpha</taxon>
        <taxon>Diplogasteroidea</taxon>
        <taxon>Neodiplogasteridae</taxon>
        <taxon>Pristionchus</taxon>
    </lineage>
</organism>
<reference evidence="2" key="1">
    <citation type="journal article" date="2008" name="Nat. Genet.">
        <title>The Pristionchus pacificus genome provides a unique perspective on nematode lifestyle and parasitism.</title>
        <authorList>
            <person name="Dieterich C."/>
            <person name="Clifton S.W."/>
            <person name="Schuster L.N."/>
            <person name="Chinwalla A."/>
            <person name="Delehaunty K."/>
            <person name="Dinkelacker I."/>
            <person name="Fulton L."/>
            <person name="Fulton R."/>
            <person name="Godfrey J."/>
            <person name="Minx P."/>
            <person name="Mitreva M."/>
            <person name="Roeseler W."/>
            <person name="Tian H."/>
            <person name="Witte H."/>
            <person name="Yang S.P."/>
            <person name="Wilson R.K."/>
            <person name="Sommer R.J."/>
        </authorList>
    </citation>
    <scope>NUCLEOTIDE SEQUENCE [LARGE SCALE GENOMIC DNA]</scope>
    <source>
        <strain evidence="2">PS312</strain>
    </source>
</reference>
<dbReference type="EnsemblMetazoa" id="PPA16353.1">
    <property type="protein sequence ID" value="PPA16353.1"/>
    <property type="gene ID" value="WBGene00105907"/>
</dbReference>
<dbReference type="Proteomes" id="UP000005239">
    <property type="component" value="Unassembled WGS sequence"/>
</dbReference>
<sequence length="429" mass="49253">QPPPQRLPFVCSQLTRQFIPHNHRLLVGIPENDPRIRPASPKNQAIWFYAFFRPQSTRRFLRPAGLRKRELTLKPRIIAEGTSWTPSFHYNIRLSVSMNRTSPDFDDYFESFITNFFYSIGTVSSILSIPTFYLLLKKSSFLSIDIRAILLTLQITAFLNNFHFCILFAPFIYPYIGGGYCTGVLCRLGVRFHFGMLLWLLTLVLLCFSFISLVFIRLQTLLQPWSKLKLTTIGRLVFYMFTFSSLIVIPILFIFTENPMELQAQIVDDLSLDWIRDKKMFGILSCCYRRALMSAVVYAILWNIIILGPITLTICLLILHKILTANVNQLSNHSRAVYRAKIKNSVVILSQTATAFCLGLLPFSIMIGTVGTGVDQDIERRVLLSELCTTFLSPINSILFLLGNRQYVSLVRDMMRRTSNVGRLRSISK</sequence>
<keyword evidence="2" id="KW-1185">Reference proteome</keyword>
<dbReference type="Pfam" id="PF10327">
    <property type="entry name" value="7TM_GPCR_Sri"/>
    <property type="match status" value="1"/>
</dbReference>
<dbReference type="PANTHER" id="PTHR45830">
    <property type="entry name" value="SERPENTINE RECEPTOR, CLASS I"/>
    <property type="match status" value="1"/>
</dbReference>
<dbReference type="InterPro" id="IPR019429">
    <property type="entry name" value="7TM_GPCR_serpentine_rcpt_Sri"/>
</dbReference>
<dbReference type="AlphaFoldDB" id="A0A2A6CPQ9"/>
<dbReference type="PANTHER" id="PTHR45830:SF15">
    <property type="entry name" value="SERPENTINE RECEPTOR, CLASS I"/>
    <property type="match status" value="1"/>
</dbReference>
<proteinExistence type="predicted"/>
<accession>A0A2A6CPQ9</accession>
<gene>
    <name evidence="1" type="primary">WBGene00105907</name>
</gene>
<evidence type="ECO:0000313" key="2">
    <source>
        <dbReference type="Proteomes" id="UP000005239"/>
    </source>
</evidence>
<protein>
    <submittedName>
        <fullName evidence="1">G protein-coupled receptor</fullName>
    </submittedName>
</protein>